<dbReference type="InterPro" id="IPR002625">
    <property type="entry name" value="Smr_dom"/>
</dbReference>
<dbReference type="SMART" id="SM00534">
    <property type="entry name" value="MUTSac"/>
    <property type="match status" value="1"/>
</dbReference>
<dbReference type="EMBL" id="AZCU01000010">
    <property type="protein sequence ID" value="KRK24408.1"/>
    <property type="molecule type" value="Genomic_DNA"/>
</dbReference>
<comment type="function">
    <text evidence="9">Endonuclease that is involved in the suppression of homologous recombination and thus may have a key role in the control of bacterial genetic diversity.</text>
</comment>
<keyword evidence="2 9" id="KW-0699">rRNA-binding</keyword>
<keyword evidence="8 9" id="KW-0238">DNA-binding</keyword>
<keyword evidence="5 9" id="KW-0378">Hydrolase</keyword>
<dbReference type="GO" id="GO:0004519">
    <property type="term" value="F:endonuclease activity"/>
    <property type="evidence" value="ECO:0007669"/>
    <property type="project" value="UniProtKB-UniRule"/>
</dbReference>
<evidence type="ECO:0000259" key="11">
    <source>
        <dbReference type="PROSITE" id="PS50828"/>
    </source>
</evidence>
<dbReference type="SMART" id="SM00533">
    <property type="entry name" value="MUTSd"/>
    <property type="match status" value="1"/>
</dbReference>
<dbReference type="PROSITE" id="PS00486">
    <property type="entry name" value="DNA_MISMATCH_REPAIR_2"/>
    <property type="match status" value="1"/>
</dbReference>
<feature type="binding site" evidence="9">
    <location>
        <begin position="338"/>
        <end position="345"/>
    </location>
    <ligand>
        <name>ATP</name>
        <dbReference type="ChEBI" id="CHEBI:30616"/>
    </ligand>
</feature>
<dbReference type="NCBIfam" id="TIGR01069">
    <property type="entry name" value="mutS2"/>
    <property type="match status" value="1"/>
</dbReference>
<feature type="coiled-coil region" evidence="10">
    <location>
        <begin position="547"/>
        <end position="574"/>
    </location>
</feature>
<dbReference type="GO" id="GO:0045910">
    <property type="term" value="P:negative regulation of DNA recombination"/>
    <property type="evidence" value="ECO:0007669"/>
    <property type="project" value="InterPro"/>
</dbReference>
<evidence type="ECO:0000256" key="9">
    <source>
        <dbReference type="HAMAP-Rule" id="MF_00092"/>
    </source>
</evidence>
<gene>
    <name evidence="9" type="primary">mutS2</name>
    <name evidence="9" type="synonym">rqcU</name>
    <name evidence="12" type="ORF">FD24_GL000327</name>
</gene>
<dbReference type="GO" id="GO:0072344">
    <property type="term" value="P:rescue of stalled ribosome"/>
    <property type="evidence" value="ECO:0007669"/>
    <property type="project" value="UniProtKB-UniRule"/>
</dbReference>
<proteinExistence type="inferred from homology"/>
<dbReference type="PANTHER" id="PTHR48466">
    <property type="entry name" value="OS10G0509000 PROTEIN-RELATED"/>
    <property type="match status" value="1"/>
</dbReference>
<evidence type="ECO:0000256" key="5">
    <source>
        <dbReference type="ARBA" id="ARBA00022801"/>
    </source>
</evidence>
<dbReference type="InterPro" id="IPR000432">
    <property type="entry name" value="DNA_mismatch_repair_MutS_C"/>
</dbReference>
<comment type="function">
    <text evidence="9">Acts as a ribosome collision sensor, splitting the ribosome into its 2 subunits. Detects stalled/collided 70S ribosomes which it binds and splits by an ATP-hydrolysis driven conformational change. Acts upstream of the ribosome quality control system (RQC), a ribosome-associated complex that mediates the extraction of incompletely synthesized nascent chains from stalled ribosomes and their subsequent degradation. Probably generates substrates for RQC.</text>
</comment>
<keyword evidence="10" id="KW-0175">Coiled coil</keyword>
<evidence type="ECO:0000256" key="10">
    <source>
        <dbReference type="SAM" id="Coils"/>
    </source>
</evidence>
<name>A0A837RBV7_LACPE</name>
<feature type="coiled-coil region" evidence="10">
    <location>
        <begin position="241"/>
        <end position="268"/>
    </location>
</feature>
<dbReference type="GO" id="GO:0140664">
    <property type="term" value="F:ATP-dependent DNA damage sensor activity"/>
    <property type="evidence" value="ECO:0007669"/>
    <property type="project" value="InterPro"/>
</dbReference>
<dbReference type="AlphaFoldDB" id="A0A837RBV7"/>
<evidence type="ECO:0000256" key="6">
    <source>
        <dbReference type="ARBA" id="ARBA00022840"/>
    </source>
</evidence>
<feature type="domain" description="Smr" evidence="11">
    <location>
        <begin position="715"/>
        <end position="790"/>
    </location>
</feature>
<dbReference type="SUPFAM" id="SSF48334">
    <property type="entry name" value="DNA repair protein MutS, domain III"/>
    <property type="match status" value="1"/>
</dbReference>
<dbReference type="Pfam" id="PF00488">
    <property type="entry name" value="MutS_V"/>
    <property type="match status" value="1"/>
</dbReference>
<accession>A0A837RBV7</accession>
<dbReference type="Proteomes" id="UP000051020">
    <property type="component" value="Unassembled WGS sequence"/>
</dbReference>
<evidence type="ECO:0000256" key="3">
    <source>
        <dbReference type="ARBA" id="ARBA00022741"/>
    </source>
</evidence>
<evidence type="ECO:0000256" key="2">
    <source>
        <dbReference type="ARBA" id="ARBA00022730"/>
    </source>
</evidence>
<dbReference type="Gene3D" id="3.40.50.300">
    <property type="entry name" value="P-loop containing nucleotide triphosphate hydrolases"/>
    <property type="match status" value="1"/>
</dbReference>
<organism evidence="12 13">
    <name type="scientific">Lactiplantibacillus pentosus DSM 20314</name>
    <dbReference type="NCBI Taxonomy" id="1423791"/>
    <lineage>
        <taxon>Bacteria</taxon>
        <taxon>Bacillati</taxon>
        <taxon>Bacillota</taxon>
        <taxon>Bacilli</taxon>
        <taxon>Lactobacillales</taxon>
        <taxon>Lactobacillaceae</taxon>
        <taxon>Lactiplantibacillus</taxon>
    </lineage>
</organism>
<sequence length="790" mass="87434">MLLNSKVLNTLEYQQVKQQLAPYLVSATGQQALNDLQPMTTVADIQRALDETNDGVEVYRLKGGIPVARLADIQPHMKRLAIGATLNGSELGQVARVLRTTRAITRFFADLLADAPENDIRHLFDEVDELVTLPEVTKRLATAIEGDGHITDDASPELNHIRGSIRRTETEIRNQMGHYTRGHDAKYLSDPIITIRNDRYVIPVKAENRGRFGGIVHDQSASGQTLFIEPQAVMALNDRLRQNQVAEKQEEQRILEELSNLIAPYQEEIIHNAAILGHFDFINAKARYAHDMHATEPEVSPSNEVYLRQARHPLIDPRKVVANDISLGIDYQAMVITGPNTGGKTITLKTLGLLQLMAQSGLFIPVEAGSRVGVYHEIFADIGDEQSIEQNLSTFSSHMENIESFLAQIDEHSLVLVDELGAGTDPQEGAALAIAILDAIGAKSTQVVATTHYPELKAYGFNRPDTINASMEFDEQTLKPTYRLLVGIPGRSNALDIAQRLGIPQSIVDQARSLTDTDSQDLNAMIADLVTKRKQVEDAQVALKAQVADSEKLHRQLKSEFNAYQQRKDQLIEDAKVQANTIVEESKTKADAIISDLRKKQLASGTANVKENELIDAKGALNALEQQPKLKKNRVLRRAKAQHEFHEGDDVLVKSYGQRGVLMQRMGKHAWEVQLGILKMKISDSDLERVTPEPEPKRARATVQSANASHVSPNLDLRGVRYEDAMTQVDRYIDAALLAGYPSVTIVHGKGTGALREGITNYLKSNRQVKSFHFAAPNHGGNGATEVQFK</sequence>
<dbReference type="FunFam" id="3.40.50.300:FF:000830">
    <property type="entry name" value="Endonuclease MutS2"/>
    <property type="match status" value="1"/>
</dbReference>
<keyword evidence="6 9" id="KW-0067">ATP-binding</keyword>
<evidence type="ECO:0000256" key="8">
    <source>
        <dbReference type="ARBA" id="ARBA00023125"/>
    </source>
</evidence>
<dbReference type="Gene3D" id="1.10.1420.10">
    <property type="match status" value="2"/>
</dbReference>
<dbReference type="GO" id="GO:0019843">
    <property type="term" value="F:rRNA binding"/>
    <property type="evidence" value="ECO:0007669"/>
    <property type="project" value="UniProtKB-UniRule"/>
</dbReference>
<dbReference type="InterPro" id="IPR046893">
    <property type="entry name" value="MSSS"/>
</dbReference>
<keyword evidence="1 9" id="KW-0540">Nuclease</keyword>
<dbReference type="PROSITE" id="PS50828">
    <property type="entry name" value="SMR"/>
    <property type="match status" value="1"/>
</dbReference>
<keyword evidence="3 9" id="KW-0547">Nucleotide-binding</keyword>
<dbReference type="SUPFAM" id="SSF52540">
    <property type="entry name" value="P-loop containing nucleoside triphosphate hydrolases"/>
    <property type="match status" value="1"/>
</dbReference>
<comment type="subunit">
    <text evidence="9">Homodimer. Binds to stalled ribosomes, contacting rRNA.</text>
</comment>
<dbReference type="HAMAP" id="MF_00092">
    <property type="entry name" value="MutS2"/>
    <property type="match status" value="1"/>
</dbReference>
<comment type="caution">
    <text evidence="12">The sequence shown here is derived from an EMBL/GenBank/DDBJ whole genome shotgun (WGS) entry which is preliminary data.</text>
</comment>
<dbReference type="GO" id="GO:0006298">
    <property type="term" value="P:mismatch repair"/>
    <property type="evidence" value="ECO:0007669"/>
    <property type="project" value="InterPro"/>
</dbReference>
<dbReference type="PANTHER" id="PTHR48466:SF2">
    <property type="entry name" value="OS10G0509000 PROTEIN"/>
    <property type="match status" value="1"/>
</dbReference>
<dbReference type="SUPFAM" id="SSF160443">
    <property type="entry name" value="SMR domain-like"/>
    <property type="match status" value="1"/>
</dbReference>
<dbReference type="PIRSF" id="PIRSF005814">
    <property type="entry name" value="MutS_YshD"/>
    <property type="match status" value="1"/>
</dbReference>
<dbReference type="Gene3D" id="3.30.1370.110">
    <property type="match status" value="1"/>
</dbReference>
<dbReference type="GO" id="GO:0005524">
    <property type="term" value="F:ATP binding"/>
    <property type="evidence" value="ECO:0007669"/>
    <property type="project" value="UniProtKB-UniRule"/>
</dbReference>
<evidence type="ECO:0000256" key="4">
    <source>
        <dbReference type="ARBA" id="ARBA00022759"/>
    </source>
</evidence>
<evidence type="ECO:0000313" key="13">
    <source>
        <dbReference type="Proteomes" id="UP000051020"/>
    </source>
</evidence>
<dbReference type="GO" id="GO:0030983">
    <property type="term" value="F:mismatched DNA binding"/>
    <property type="evidence" value="ECO:0007669"/>
    <property type="project" value="InterPro"/>
</dbReference>
<evidence type="ECO:0000256" key="1">
    <source>
        <dbReference type="ARBA" id="ARBA00022722"/>
    </source>
</evidence>
<protein>
    <recommendedName>
        <fullName evidence="9">Endonuclease MutS2</fullName>
        <ecNumber evidence="9">3.1.-.-</ecNumber>
    </recommendedName>
    <alternativeName>
        <fullName evidence="9">Ribosome-associated protein quality control-upstream factor</fullName>
        <shortName evidence="9">RQC-upstream factor</shortName>
        <shortName evidence="9">RqcU</shortName>
        <ecNumber evidence="9">3.6.4.-</ecNumber>
    </alternativeName>
</protein>
<dbReference type="InterPro" id="IPR036187">
    <property type="entry name" value="DNA_mismatch_repair_MutS_sf"/>
</dbReference>
<keyword evidence="4 9" id="KW-0255">Endonuclease</keyword>
<evidence type="ECO:0000256" key="7">
    <source>
        <dbReference type="ARBA" id="ARBA00022884"/>
    </source>
</evidence>
<evidence type="ECO:0000313" key="12">
    <source>
        <dbReference type="EMBL" id="KRK24408.1"/>
    </source>
</evidence>
<dbReference type="GO" id="GO:0016887">
    <property type="term" value="F:ATP hydrolysis activity"/>
    <property type="evidence" value="ECO:0007669"/>
    <property type="project" value="InterPro"/>
</dbReference>
<dbReference type="Pfam" id="PF20297">
    <property type="entry name" value="MSSS"/>
    <property type="match status" value="1"/>
</dbReference>
<reference evidence="12 13" key="1">
    <citation type="journal article" date="2015" name="Genome Announc.">
        <title>Expanding the biotechnology potential of lactobacilli through comparative genomics of 213 strains and associated genera.</title>
        <authorList>
            <person name="Sun Z."/>
            <person name="Harris H.M."/>
            <person name="McCann A."/>
            <person name="Guo C."/>
            <person name="Argimon S."/>
            <person name="Zhang W."/>
            <person name="Yang X."/>
            <person name="Jeffery I.B."/>
            <person name="Cooney J.C."/>
            <person name="Kagawa T.F."/>
            <person name="Liu W."/>
            <person name="Song Y."/>
            <person name="Salvetti E."/>
            <person name="Wrobel A."/>
            <person name="Rasinkangas P."/>
            <person name="Parkhill J."/>
            <person name="Rea M.C."/>
            <person name="O'Sullivan O."/>
            <person name="Ritari J."/>
            <person name="Douillard F.P."/>
            <person name="Paul Ross R."/>
            <person name="Yang R."/>
            <person name="Briner A.E."/>
            <person name="Felis G.E."/>
            <person name="de Vos W.M."/>
            <person name="Barrangou R."/>
            <person name="Klaenhammer T.R."/>
            <person name="Caufield P.W."/>
            <person name="Cui Y."/>
            <person name="Zhang H."/>
            <person name="O'Toole P.W."/>
        </authorList>
    </citation>
    <scope>NUCLEOTIDE SEQUENCE [LARGE SCALE GENOMIC DNA]</scope>
    <source>
        <strain evidence="12 13">DSM 20314</strain>
    </source>
</reference>
<dbReference type="Pfam" id="PF01713">
    <property type="entry name" value="Smr"/>
    <property type="match status" value="1"/>
</dbReference>
<dbReference type="InterPro" id="IPR045076">
    <property type="entry name" value="MutS"/>
</dbReference>
<dbReference type="SMART" id="SM00463">
    <property type="entry name" value="SMR"/>
    <property type="match status" value="1"/>
</dbReference>
<dbReference type="InterPro" id="IPR027417">
    <property type="entry name" value="P-loop_NTPase"/>
</dbReference>
<dbReference type="EC" id="3.6.4.-" evidence="9"/>
<dbReference type="GO" id="GO:0043023">
    <property type="term" value="F:ribosomal large subunit binding"/>
    <property type="evidence" value="ECO:0007669"/>
    <property type="project" value="UniProtKB-UniRule"/>
</dbReference>
<keyword evidence="7 9" id="KW-0694">RNA-binding</keyword>
<dbReference type="EC" id="3.1.-.-" evidence="9"/>
<dbReference type="InterPro" id="IPR007696">
    <property type="entry name" value="DNA_mismatch_repair_MutS_core"/>
</dbReference>
<dbReference type="InterPro" id="IPR036063">
    <property type="entry name" value="Smr_dom_sf"/>
</dbReference>
<comment type="similarity">
    <text evidence="9">Belongs to the DNA mismatch repair MutS family. MutS2 subfamily.</text>
</comment>
<dbReference type="InterPro" id="IPR005747">
    <property type="entry name" value="MutS2"/>
</dbReference>